<dbReference type="InterPro" id="IPR027396">
    <property type="entry name" value="DsrEFH-like"/>
</dbReference>
<dbReference type="RefSeq" id="WP_168674889.1">
    <property type="nucleotide sequence ID" value="NZ_JAAVTK010000015.1"/>
</dbReference>
<name>A0ABX1HM40_9BACT</name>
<accession>A0ABX1HM40</accession>
<dbReference type="Proteomes" id="UP000717634">
    <property type="component" value="Unassembled WGS sequence"/>
</dbReference>
<dbReference type="PANTHER" id="PTHR37691">
    <property type="entry name" value="BLR3518 PROTEIN"/>
    <property type="match status" value="1"/>
</dbReference>
<evidence type="ECO:0000313" key="3">
    <source>
        <dbReference type="EMBL" id="NKI91321.1"/>
    </source>
</evidence>
<dbReference type="Gene3D" id="3.40.1260.10">
    <property type="entry name" value="DsrEFH-like"/>
    <property type="match status" value="1"/>
</dbReference>
<evidence type="ECO:0000256" key="2">
    <source>
        <dbReference type="SAM" id="SignalP"/>
    </source>
</evidence>
<dbReference type="PANTHER" id="PTHR37691:SF1">
    <property type="entry name" value="BLR3518 PROTEIN"/>
    <property type="match status" value="1"/>
</dbReference>
<evidence type="ECO:0000256" key="1">
    <source>
        <dbReference type="SAM" id="MobiDB-lite"/>
    </source>
</evidence>
<keyword evidence="2" id="KW-0732">Signal</keyword>
<proteinExistence type="predicted"/>
<dbReference type="EMBL" id="JAAVTK010000015">
    <property type="protein sequence ID" value="NKI91321.1"/>
    <property type="molecule type" value="Genomic_DNA"/>
</dbReference>
<gene>
    <name evidence="3" type="ORF">HBN54_003938</name>
</gene>
<organism evidence="3 4">
    <name type="scientific">Hymenobacter artigasi</name>
    <dbReference type="NCBI Taxonomy" id="2719616"/>
    <lineage>
        <taxon>Bacteria</taxon>
        <taxon>Pseudomonadati</taxon>
        <taxon>Bacteroidota</taxon>
        <taxon>Cytophagia</taxon>
        <taxon>Cytophagales</taxon>
        <taxon>Hymenobacteraceae</taxon>
        <taxon>Hymenobacter</taxon>
    </lineage>
</organism>
<evidence type="ECO:0000313" key="4">
    <source>
        <dbReference type="Proteomes" id="UP000717634"/>
    </source>
</evidence>
<comment type="caution">
    <text evidence="3">The sequence shown here is derived from an EMBL/GenBank/DDBJ whole genome shotgun (WGS) entry which is preliminary data.</text>
</comment>
<dbReference type="Pfam" id="PF02635">
    <property type="entry name" value="DsrE"/>
    <property type="match status" value="1"/>
</dbReference>
<feature type="compositionally biased region" description="Low complexity" evidence="1">
    <location>
        <begin position="24"/>
        <end position="40"/>
    </location>
</feature>
<protein>
    <recommendedName>
        <fullName evidence="5">DsrE family protein</fullName>
    </recommendedName>
</protein>
<feature type="region of interest" description="Disordered" evidence="1">
    <location>
        <begin position="24"/>
        <end position="43"/>
    </location>
</feature>
<feature type="signal peptide" evidence="2">
    <location>
        <begin position="1"/>
        <end position="22"/>
    </location>
</feature>
<reference evidence="3 4" key="1">
    <citation type="submission" date="2020-03" db="EMBL/GenBank/DDBJ databases">
        <title>Genomic Encyclopedia of Type Strains, Phase IV (KMG-V): Genome sequencing to study the core and pangenomes of soil and plant-associated prokaryotes.</title>
        <authorList>
            <person name="Whitman W."/>
        </authorList>
    </citation>
    <scope>NUCLEOTIDE SEQUENCE [LARGE SCALE GENOMIC DNA]</scope>
    <source>
        <strain evidence="3 4">1B</strain>
    </source>
</reference>
<feature type="chain" id="PRO_5045146201" description="DsrE family protein" evidence="2">
    <location>
        <begin position="23"/>
        <end position="182"/>
    </location>
</feature>
<sequence>MNSFSRLLATAALLATLGTAQAQTTPATPAAPPAAGAATPTPAPVLTPPNAAVAAKAAAFEGAPATKKHYRAVYQLDSNDPKLINQTLHNMQNALKDPRLKDKLELELVVFSGGTVVFKKDQPYEADVLALQQAGVILSQCANSMKAYKLTKDDMLPYISVVPTGNGELIIRQTEGWVLVHP</sequence>
<dbReference type="SUPFAM" id="SSF75169">
    <property type="entry name" value="DsrEFH-like"/>
    <property type="match status" value="1"/>
</dbReference>
<keyword evidence="4" id="KW-1185">Reference proteome</keyword>
<dbReference type="InterPro" id="IPR003787">
    <property type="entry name" value="Sulphur_relay_DsrE/F-like"/>
</dbReference>
<evidence type="ECO:0008006" key="5">
    <source>
        <dbReference type="Google" id="ProtNLM"/>
    </source>
</evidence>